<keyword evidence="1" id="KW-1133">Transmembrane helix</keyword>
<reference evidence="2" key="1">
    <citation type="submission" date="2021-03" db="EMBL/GenBank/DDBJ databases">
        <title>Evolutionary innovations through gain and loss of genes in the ectomycorrhizal Boletales.</title>
        <authorList>
            <person name="Wu G."/>
            <person name="Miyauchi S."/>
            <person name="Morin E."/>
            <person name="Yang Z.-L."/>
            <person name="Xu J."/>
            <person name="Martin F.M."/>
        </authorList>
    </citation>
    <scope>NUCLEOTIDE SEQUENCE</scope>
    <source>
        <strain evidence="2">BR01</strain>
    </source>
</reference>
<feature type="transmembrane region" description="Helical" evidence="1">
    <location>
        <begin position="41"/>
        <end position="64"/>
    </location>
</feature>
<dbReference type="AlphaFoldDB" id="A0A8I2YEZ5"/>
<evidence type="ECO:0000313" key="3">
    <source>
        <dbReference type="Proteomes" id="UP000683000"/>
    </source>
</evidence>
<accession>A0A8I2YEZ5</accession>
<protein>
    <submittedName>
        <fullName evidence="2">Uncharacterized protein</fullName>
    </submittedName>
</protein>
<comment type="caution">
    <text evidence="2">The sequence shown here is derived from an EMBL/GenBank/DDBJ whole genome shotgun (WGS) entry which is preliminary data.</text>
</comment>
<keyword evidence="1" id="KW-0472">Membrane</keyword>
<sequence length="65" mass="7482">MGDVQHLSVFLNPQYYILMFVTMTALTVTRCSYYLVRSHDFLTSMLKIVFFCSVVLGSVICCVYL</sequence>
<evidence type="ECO:0000256" key="1">
    <source>
        <dbReference type="SAM" id="Phobius"/>
    </source>
</evidence>
<organism evidence="2 3">
    <name type="scientific">Boletus reticuloceps</name>
    <dbReference type="NCBI Taxonomy" id="495285"/>
    <lineage>
        <taxon>Eukaryota</taxon>
        <taxon>Fungi</taxon>
        <taxon>Dikarya</taxon>
        <taxon>Basidiomycota</taxon>
        <taxon>Agaricomycotina</taxon>
        <taxon>Agaricomycetes</taxon>
        <taxon>Agaricomycetidae</taxon>
        <taxon>Boletales</taxon>
        <taxon>Boletineae</taxon>
        <taxon>Boletaceae</taxon>
        <taxon>Boletoideae</taxon>
        <taxon>Boletus</taxon>
    </lineage>
</organism>
<keyword evidence="1" id="KW-0812">Transmembrane</keyword>
<gene>
    <name evidence="2" type="ORF">JVT61DRAFT_11285</name>
</gene>
<proteinExistence type="predicted"/>
<dbReference type="Proteomes" id="UP000683000">
    <property type="component" value="Unassembled WGS sequence"/>
</dbReference>
<name>A0A8I2YEZ5_9AGAM</name>
<evidence type="ECO:0000313" key="2">
    <source>
        <dbReference type="EMBL" id="KAG6370650.1"/>
    </source>
</evidence>
<keyword evidence="3" id="KW-1185">Reference proteome</keyword>
<dbReference type="EMBL" id="JAGFBS010000047">
    <property type="protein sequence ID" value="KAG6370650.1"/>
    <property type="molecule type" value="Genomic_DNA"/>
</dbReference>
<feature type="transmembrane region" description="Helical" evidence="1">
    <location>
        <begin position="15"/>
        <end position="35"/>
    </location>
</feature>